<dbReference type="GO" id="GO:0016787">
    <property type="term" value="F:hydrolase activity"/>
    <property type="evidence" value="ECO:0007669"/>
    <property type="project" value="UniProtKB-KW"/>
</dbReference>
<evidence type="ECO:0000313" key="2">
    <source>
        <dbReference type="EMBL" id="SHJ14575.1"/>
    </source>
</evidence>
<dbReference type="EMBL" id="FQZO01000003">
    <property type="protein sequence ID" value="SHJ14575.1"/>
    <property type="molecule type" value="Genomic_DNA"/>
</dbReference>
<organism evidence="2 3">
    <name type="scientific">Clostridium amylolyticum</name>
    <dbReference type="NCBI Taxonomy" id="1121298"/>
    <lineage>
        <taxon>Bacteria</taxon>
        <taxon>Bacillati</taxon>
        <taxon>Bacillota</taxon>
        <taxon>Clostridia</taxon>
        <taxon>Eubacteriales</taxon>
        <taxon>Clostridiaceae</taxon>
        <taxon>Clostridium</taxon>
    </lineage>
</organism>
<dbReference type="OrthoDB" id="9806902at2"/>
<dbReference type="RefSeq" id="WP_073006585.1">
    <property type="nucleotide sequence ID" value="NZ_FQZO01000003.1"/>
</dbReference>
<dbReference type="Pfam" id="PF12146">
    <property type="entry name" value="Hydrolase_4"/>
    <property type="match status" value="1"/>
</dbReference>
<keyword evidence="3" id="KW-1185">Reference proteome</keyword>
<name>A0A1M6GXJ3_9CLOT</name>
<dbReference type="InterPro" id="IPR029058">
    <property type="entry name" value="AB_hydrolase_fold"/>
</dbReference>
<evidence type="ECO:0000259" key="1">
    <source>
        <dbReference type="Pfam" id="PF12146"/>
    </source>
</evidence>
<evidence type="ECO:0000313" key="3">
    <source>
        <dbReference type="Proteomes" id="UP000184080"/>
    </source>
</evidence>
<feature type="domain" description="Serine aminopeptidase S33" evidence="1">
    <location>
        <begin position="27"/>
        <end position="291"/>
    </location>
</feature>
<protein>
    <submittedName>
        <fullName evidence="2">Lysophospholipase, alpha-beta hydrolase superfamily</fullName>
    </submittedName>
</protein>
<dbReference type="Gene3D" id="3.40.50.1820">
    <property type="entry name" value="alpha/beta hydrolase"/>
    <property type="match status" value="1"/>
</dbReference>
<dbReference type="InterPro" id="IPR022742">
    <property type="entry name" value="Hydrolase_4"/>
</dbReference>
<accession>A0A1M6GXJ3</accession>
<gene>
    <name evidence="2" type="ORF">SAMN05444401_2282</name>
</gene>
<dbReference type="PANTHER" id="PTHR11614">
    <property type="entry name" value="PHOSPHOLIPASE-RELATED"/>
    <property type="match status" value="1"/>
</dbReference>
<reference evidence="2 3" key="1">
    <citation type="submission" date="2016-11" db="EMBL/GenBank/DDBJ databases">
        <authorList>
            <person name="Jaros S."/>
            <person name="Januszkiewicz K."/>
            <person name="Wedrychowicz H."/>
        </authorList>
    </citation>
    <scope>NUCLEOTIDE SEQUENCE [LARGE SCALE GENOMIC DNA]</scope>
    <source>
        <strain evidence="2 3">DSM 21864</strain>
    </source>
</reference>
<sequence>MREEVYKLKGYEGVSLHVYKWVPENADIKGIVQIAHGMAEHGARYKYFAEKLCDNGYIVYANDHRGHGKTAEKTEELGYLGQGDGFSSMVQDLYEVNKFITQDKGEVPLILFGHSMGSFISQRYIQLYGDTVDKVVLCGSNGPVNFMADIGILISGLQMKVKGPKAKSPLMDKLSFGNYNNHFKPTRTPSDWLSSDEKEVQKYIDDPYCGFICTTSFYHSLLKGLKVRQKKENINKVPKELPILLISGSEDPVGEFSQGVKRLYNLYVQAGIKNIEINLYEKGRHEILNEVNKDEVIEDIITWLHS</sequence>
<dbReference type="InterPro" id="IPR051044">
    <property type="entry name" value="MAG_DAG_Lipase"/>
</dbReference>
<dbReference type="STRING" id="1121298.SAMN05444401_2282"/>
<keyword evidence="2" id="KW-0378">Hydrolase</keyword>
<dbReference type="Proteomes" id="UP000184080">
    <property type="component" value="Unassembled WGS sequence"/>
</dbReference>
<dbReference type="AlphaFoldDB" id="A0A1M6GXJ3"/>
<dbReference type="SUPFAM" id="SSF53474">
    <property type="entry name" value="alpha/beta-Hydrolases"/>
    <property type="match status" value="1"/>
</dbReference>
<proteinExistence type="predicted"/>